<organism evidence="1 2">
    <name type="scientific">Prorocentrum cordatum</name>
    <dbReference type="NCBI Taxonomy" id="2364126"/>
    <lineage>
        <taxon>Eukaryota</taxon>
        <taxon>Sar</taxon>
        <taxon>Alveolata</taxon>
        <taxon>Dinophyceae</taxon>
        <taxon>Prorocentrales</taxon>
        <taxon>Prorocentraceae</taxon>
        <taxon>Prorocentrum</taxon>
    </lineage>
</organism>
<reference evidence="1" key="1">
    <citation type="submission" date="2023-10" db="EMBL/GenBank/DDBJ databases">
        <authorList>
            <person name="Chen Y."/>
            <person name="Shah S."/>
            <person name="Dougan E. K."/>
            <person name="Thang M."/>
            <person name="Chan C."/>
        </authorList>
    </citation>
    <scope>NUCLEOTIDE SEQUENCE [LARGE SCALE GENOMIC DNA]</scope>
</reference>
<feature type="non-terminal residue" evidence="1">
    <location>
        <position position="240"/>
    </location>
</feature>
<dbReference type="Proteomes" id="UP001189429">
    <property type="component" value="Unassembled WGS sequence"/>
</dbReference>
<protein>
    <submittedName>
        <fullName evidence="1">Uncharacterized protein</fullName>
    </submittedName>
</protein>
<feature type="non-terminal residue" evidence="1">
    <location>
        <position position="1"/>
    </location>
</feature>
<comment type="caution">
    <text evidence="1">The sequence shown here is derived from an EMBL/GenBank/DDBJ whole genome shotgun (WGS) entry which is preliminary data.</text>
</comment>
<dbReference type="EMBL" id="CAUYUJ010010219">
    <property type="protein sequence ID" value="CAK0828809.1"/>
    <property type="molecule type" value="Genomic_DNA"/>
</dbReference>
<accession>A0ABN9SAH5</accession>
<evidence type="ECO:0000313" key="1">
    <source>
        <dbReference type="EMBL" id="CAK0828809.1"/>
    </source>
</evidence>
<name>A0ABN9SAH5_9DINO</name>
<gene>
    <name evidence="1" type="ORF">PCOR1329_LOCUS27945</name>
</gene>
<keyword evidence="2" id="KW-1185">Reference proteome</keyword>
<proteinExistence type="predicted"/>
<evidence type="ECO:0000313" key="2">
    <source>
        <dbReference type="Proteomes" id="UP001189429"/>
    </source>
</evidence>
<sequence length="240" mass="27315">ESAKYGKHCIMIEGSGGVRSLLYIGLLNGFWDLPVSYLKRLCDYKGWDVGCCSITGVLTALAKHILPVFSESVLLSILMRRIKTMDAVEHIEDMLELEWVADICDKGVADELHQQAAAARAHKSLRSEVLSDYHELKVKVGGKPVTNVKHNRHPLYGHRFPPNPPSPEDDLDQAQAKLYLPPGAYLWRANTHGQWRFHMPKYEFRGQASWSAFGGSSFEAMRDCLKRTWERFLEKHKLPK</sequence>